<protein>
    <submittedName>
        <fullName evidence="1">Uncharacterized protein</fullName>
    </submittedName>
</protein>
<sequence>MWQFRGETGRVVPTLRWSCRVIFGFVISFSVSAAGEDDYLSALQQEAGKVDKPAAGVASAEVAGDRLSRESFESELKEKYAGSAVFYSKLGPGSQEEIYKEYQSGATISELRKKIMDRFLHR</sequence>
<dbReference type="Proteomes" id="UP000235015">
    <property type="component" value="Unassembled WGS sequence"/>
</dbReference>
<gene>
    <name evidence="1" type="ORF">C0630_08220</name>
</gene>
<dbReference type="AlphaFoldDB" id="A0A2N6CXG5"/>
<dbReference type="EMBL" id="PKUN01000009">
    <property type="protein sequence ID" value="PLX61985.1"/>
    <property type="molecule type" value="Genomic_DNA"/>
</dbReference>
<proteinExistence type="predicted"/>
<evidence type="ECO:0000313" key="1">
    <source>
        <dbReference type="EMBL" id="PLX61985.1"/>
    </source>
</evidence>
<reference evidence="1 2" key="1">
    <citation type="submission" date="2017-11" db="EMBL/GenBank/DDBJ databases">
        <title>Genome-resolved metagenomics identifies genetic mobility, metabolic interactions, and unexpected diversity in perchlorate-reducing communities.</title>
        <authorList>
            <person name="Barnum T.P."/>
            <person name="Figueroa I.A."/>
            <person name="Carlstrom C.I."/>
            <person name="Lucas L.N."/>
            <person name="Engelbrektson A.L."/>
            <person name="Coates J.D."/>
        </authorList>
    </citation>
    <scope>NUCLEOTIDE SEQUENCE [LARGE SCALE GENOMIC DNA]</scope>
    <source>
        <strain evidence="1">BM301</strain>
    </source>
</reference>
<comment type="caution">
    <text evidence="1">The sequence shown here is derived from an EMBL/GenBank/DDBJ whole genome shotgun (WGS) entry which is preliminary data.</text>
</comment>
<accession>A0A2N6CXG5</accession>
<name>A0A2N6CXG5_9GAMM</name>
<evidence type="ECO:0000313" key="2">
    <source>
        <dbReference type="Proteomes" id="UP000235015"/>
    </source>
</evidence>
<dbReference type="STRING" id="1111735.GCA_000428045_04248"/>
<organism evidence="1 2">
    <name type="scientific">Sedimenticola selenatireducens</name>
    <dbReference type="NCBI Taxonomy" id="191960"/>
    <lineage>
        <taxon>Bacteria</taxon>
        <taxon>Pseudomonadati</taxon>
        <taxon>Pseudomonadota</taxon>
        <taxon>Gammaproteobacteria</taxon>
        <taxon>Chromatiales</taxon>
        <taxon>Sedimenticolaceae</taxon>
        <taxon>Sedimenticola</taxon>
    </lineage>
</organism>